<evidence type="ECO:0000313" key="2">
    <source>
        <dbReference type="Proteomes" id="UP000005561"/>
    </source>
</evidence>
<name>C6LGZ3_9FIRM</name>
<proteinExistence type="predicted"/>
<dbReference type="EMBL" id="ACCL02000013">
    <property type="protein sequence ID" value="EET60052.1"/>
    <property type="molecule type" value="Genomic_DNA"/>
</dbReference>
<dbReference type="AlphaFoldDB" id="C6LGZ3"/>
<organism evidence="1 2">
    <name type="scientific">Marvinbryantia formatexigens DSM 14469</name>
    <dbReference type="NCBI Taxonomy" id="478749"/>
    <lineage>
        <taxon>Bacteria</taxon>
        <taxon>Bacillati</taxon>
        <taxon>Bacillota</taxon>
        <taxon>Clostridia</taxon>
        <taxon>Lachnospirales</taxon>
        <taxon>Lachnospiraceae</taxon>
        <taxon>Marvinbryantia</taxon>
    </lineage>
</organism>
<accession>C6LGZ3</accession>
<keyword evidence="2" id="KW-1185">Reference proteome</keyword>
<reference evidence="1" key="1">
    <citation type="submission" date="2009-07" db="EMBL/GenBank/DDBJ databases">
        <authorList>
            <person name="Weinstock G."/>
            <person name="Sodergren E."/>
            <person name="Clifton S."/>
            <person name="Fulton L."/>
            <person name="Fulton B."/>
            <person name="Courtney L."/>
            <person name="Fronick C."/>
            <person name="Harrison M."/>
            <person name="Strong C."/>
            <person name="Farmer C."/>
            <person name="Delahaunty K."/>
            <person name="Markovic C."/>
            <person name="Hall O."/>
            <person name="Minx P."/>
            <person name="Tomlinson C."/>
            <person name="Mitreva M."/>
            <person name="Nelson J."/>
            <person name="Hou S."/>
            <person name="Wollam A."/>
            <person name="Pepin K.H."/>
            <person name="Johnson M."/>
            <person name="Bhonagiri V."/>
            <person name="Nash W.E."/>
            <person name="Warren W."/>
            <person name="Chinwalla A."/>
            <person name="Mardis E.R."/>
            <person name="Wilson R.K."/>
        </authorList>
    </citation>
    <scope>NUCLEOTIDE SEQUENCE [LARGE SCALE GENOMIC DNA]</scope>
    <source>
        <strain evidence="1">DSM 14469</strain>
    </source>
</reference>
<evidence type="ECO:0000313" key="1">
    <source>
        <dbReference type="EMBL" id="EET60052.1"/>
    </source>
</evidence>
<protein>
    <submittedName>
        <fullName evidence="1">Uncharacterized protein</fullName>
    </submittedName>
</protein>
<gene>
    <name evidence="1" type="ORF">BRYFOR_07903</name>
</gene>
<sequence>MRAGCASGRLAAELPVCVGTSSVTGAASGVAGAFQFMYKRK</sequence>
<comment type="caution">
    <text evidence="1">The sequence shown here is derived from an EMBL/GenBank/DDBJ whole genome shotgun (WGS) entry which is preliminary data.</text>
</comment>
<dbReference type="Proteomes" id="UP000005561">
    <property type="component" value="Unassembled WGS sequence"/>
</dbReference>